<dbReference type="PANTHER" id="PTHR30480:SF13">
    <property type="entry name" value="BETA-HEXOSAMINIDASE"/>
    <property type="match status" value="1"/>
</dbReference>
<dbReference type="AlphaFoldDB" id="A0A516X5Y9"/>
<evidence type="ECO:0000256" key="4">
    <source>
        <dbReference type="ARBA" id="ARBA00022801"/>
    </source>
</evidence>
<dbReference type="RefSeq" id="WP_143909900.1">
    <property type="nucleotide sequence ID" value="NZ_CP041765.1"/>
</dbReference>
<keyword evidence="10" id="KW-1185">Reference proteome</keyword>
<feature type="chain" id="PRO_5022121699" description="beta-N-acetylhexosaminidase" evidence="7">
    <location>
        <begin position="28"/>
        <end position="414"/>
    </location>
</feature>
<feature type="region of interest" description="Disordered" evidence="6">
    <location>
        <begin position="34"/>
        <end position="74"/>
    </location>
</feature>
<dbReference type="OrthoDB" id="9805821at2"/>
<gene>
    <name evidence="9" type="ORF">FO059_15665</name>
</gene>
<dbReference type="InterPro" id="IPR036962">
    <property type="entry name" value="Glyco_hydro_3_N_sf"/>
</dbReference>
<dbReference type="InterPro" id="IPR017853">
    <property type="entry name" value="GH"/>
</dbReference>
<feature type="signal peptide" evidence="7">
    <location>
        <begin position="1"/>
        <end position="27"/>
    </location>
</feature>
<evidence type="ECO:0000313" key="10">
    <source>
        <dbReference type="Proteomes" id="UP000317344"/>
    </source>
</evidence>
<dbReference type="Gene3D" id="3.20.20.300">
    <property type="entry name" value="Glycoside hydrolase, family 3, N-terminal domain"/>
    <property type="match status" value="1"/>
</dbReference>
<reference evidence="9 10" key="2">
    <citation type="submission" date="2019-07" db="EMBL/GenBank/DDBJ databases">
        <authorList>
            <person name="Huang Y."/>
        </authorList>
    </citation>
    <scope>NUCLEOTIDE SEQUENCE [LARGE SCALE GENOMIC DNA]</scope>
    <source>
        <strain evidence="9 10">HY188</strain>
    </source>
</reference>
<dbReference type="GO" id="GO:0004563">
    <property type="term" value="F:beta-N-acetylhexosaminidase activity"/>
    <property type="evidence" value="ECO:0007669"/>
    <property type="project" value="UniProtKB-EC"/>
</dbReference>
<dbReference type="PROSITE" id="PS51257">
    <property type="entry name" value="PROKAR_LIPOPROTEIN"/>
    <property type="match status" value="1"/>
</dbReference>
<evidence type="ECO:0000256" key="3">
    <source>
        <dbReference type="ARBA" id="ARBA00012663"/>
    </source>
</evidence>
<proteinExistence type="inferred from homology"/>
<dbReference type="SUPFAM" id="SSF51445">
    <property type="entry name" value="(Trans)glycosidases"/>
    <property type="match status" value="1"/>
</dbReference>
<feature type="domain" description="Glycoside hydrolase family 3 N-terminal" evidence="8">
    <location>
        <begin position="87"/>
        <end position="406"/>
    </location>
</feature>
<evidence type="ECO:0000256" key="6">
    <source>
        <dbReference type="SAM" id="MobiDB-lite"/>
    </source>
</evidence>
<dbReference type="PANTHER" id="PTHR30480">
    <property type="entry name" value="BETA-HEXOSAMINIDASE-RELATED"/>
    <property type="match status" value="1"/>
</dbReference>
<feature type="region of interest" description="Disordered" evidence="6">
    <location>
        <begin position="207"/>
        <end position="228"/>
    </location>
</feature>
<dbReference type="KEGG" id="toy:FO059_15665"/>
<dbReference type="EMBL" id="CP041765">
    <property type="protein sequence ID" value="QDQ98495.1"/>
    <property type="molecule type" value="Genomic_DNA"/>
</dbReference>
<evidence type="ECO:0000259" key="8">
    <source>
        <dbReference type="Pfam" id="PF00933"/>
    </source>
</evidence>
<name>A0A516X5Y9_9ACTN</name>
<dbReference type="EC" id="3.2.1.52" evidence="3"/>
<feature type="compositionally biased region" description="Low complexity" evidence="6">
    <location>
        <begin position="34"/>
        <end position="60"/>
    </location>
</feature>
<dbReference type="GO" id="GO:0005975">
    <property type="term" value="P:carbohydrate metabolic process"/>
    <property type="evidence" value="ECO:0007669"/>
    <property type="project" value="InterPro"/>
</dbReference>
<accession>A0A516X5Y9</accession>
<keyword evidence="4 9" id="KW-0378">Hydrolase</keyword>
<keyword evidence="7" id="KW-0732">Signal</keyword>
<sequence>MVFGNRRIGVRRLGIAAVLTTGLVVSAACGSGDAGDGTSAPATTAAPQGGASTQPSAPTAGGPGGDGAQSADAPACEGSDLLASLSTRQKLAQMLVVGVTGTQDALDVVTSEQVGGVFVGSWTDPSMLTGGGAAKVHDADIAAPPPMITIDEEGGRVSRVADLIGPAPSAREVARTMSVDEAYRMALERGGKLRDLGITVDFAPDADVSAQPDDDVIGDRSYSDDPQTVSDYAGAVARGLRDAGVHPVIKHFPGHGSSSGDSHNGAVSVPPLAQLQDKDLVPFRQLIAEQPDVGVMVGHLDVPGLTDGVPASLSPAAMSLLRDGTGYGAPPFGGVIFTDDLSGMDAISDSYSVPDAVAAALEAGADVALWLTTDQVPAVLDRLEQEVDSGALPMDRVDDSVVRIAKMKGLPVCG</sequence>
<comment type="catalytic activity">
    <reaction evidence="1">
        <text>Hydrolysis of terminal non-reducing N-acetyl-D-hexosamine residues in N-acetyl-beta-D-hexosaminides.</text>
        <dbReference type="EC" id="3.2.1.52"/>
    </reaction>
</comment>
<evidence type="ECO:0000256" key="1">
    <source>
        <dbReference type="ARBA" id="ARBA00001231"/>
    </source>
</evidence>
<dbReference type="InterPro" id="IPR050226">
    <property type="entry name" value="NagZ_Beta-hexosaminidase"/>
</dbReference>
<evidence type="ECO:0000256" key="2">
    <source>
        <dbReference type="ARBA" id="ARBA00005336"/>
    </source>
</evidence>
<dbReference type="Pfam" id="PF00933">
    <property type="entry name" value="Glyco_hydro_3"/>
    <property type="match status" value="1"/>
</dbReference>
<comment type="similarity">
    <text evidence="2">Belongs to the glycosyl hydrolase 3 family.</text>
</comment>
<dbReference type="InterPro" id="IPR001764">
    <property type="entry name" value="Glyco_hydro_3_N"/>
</dbReference>
<evidence type="ECO:0000256" key="5">
    <source>
        <dbReference type="ARBA" id="ARBA00023295"/>
    </source>
</evidence>
<protein>
    <recommendedName>
        <fullName evidence="3">beta-N-acetylhexosaminidase</fullName>
        <ecNumber evidence="3">3.2.1.52</ecNumber>
    </recommendedName>
</protein>
<dbReference type="GO" id="GO:0009254">
    <property type="term" value="P:peptidoglycan turnover"/>
    <property type="evidence" value="ECO:0007669"/>
    <property type="project" value="TreeGrafter"/>
</dbReference>
<reference evidence="9 10" key="1">
    <citation type="submission" date="2019-07" db="EMBL/GenBank/DDBJ databases">
        <title>Tomitella cavernea sp. nov., an actinomycete isolated from soil.</title>
        <authorList>
            <person name="Cheng J."/>
        </authorList>
    </citation>
    <scope>NUCLEOTIDE SEQUENCE [LARGE SCALE GENOMIC DNA]</scope>
    <source>
        <strain evidence="9 10">HY188</strain>
    </source>
</reference>
<evidence type="ECO:0000256" key="7">
    <source>
        <dbReference type="SAM" id="SignalP"/>
    </source>
</evidence>
<organism evidence="9 10">
    <name type="scientific">Tomitella fengzijianii</name>
    <dbReference type="NCBI Taxonomy" id="2597660"/>
    <lineage>
        <taxon>Bacteria</taxon>
        <taxon>Bacillati</taxon>
        <taxon>Actinomycetota</taxon>
        <taxon>Actinomycetes</taxon>
        <taxon>Mycobacteriales</taxon>
        <taxon>Tomitella</taxon>
    </lineage>
</organism>
<evidence type="ECO:0000313" key="9">
    <source>
        <dbReference type="EMBL" id="QDQ98495.1"/>
    </source>
</evidence>
<keyword evidence="5" id="KW-0326">Glycosidase</keyword>
<dbReference type="Proteomes" id="UP000317344">
    <property type="component" value="Chromosome"/>
</dbReference>